<evidence type="ECO:0000256" key="10">
    <source>
        <dbReference type="ARBA" id="ARBA00023136"/>
    </source>
</evidence>
<dbReference type="InterPro" id="IPR000990">
    <property type="entry name" value="Innexin"/>
</dbReference>
<dbReference type="GO" id="GO:0005886">
    <property type="term" value="C:plasma membrane"/>
    <property type="evidence" value="ECO:0007669"/>
    <property type="project" value="UniProtKB-SubCell"/>
</dbReference>
<comment type="subcellular location">
    <subcellularLocation>
        <location evidence="1">Cell junction</location>
        <location evidence="1">Gap junction</location>
    </subcellularLocation>
    <subcellularLocation>
        <location evidence="2 12">Cell membrane</location>
        <topology evidence="2 12">Multi-pass membrane protein</topology>
    </subcellularLocation>
</comment>
<sequence>MFAEVSDYLKRLKASHDEDAVDRINYVYTSSLLLIFSLLLTAKQYVGEPLQCWVPHQFKEGWEKYVEKHCFIENTYYTKIDERIPDSAQERQDRELAYYQWLPIILIIEAASCYAPRIVWKLFNKNSGLNLTSFIPLSMLTTKGSRVKDLKLKDNVTAPLVEHFQRNIRLAHQNKSIKFGRYVTLLYLFVKIGFVINVILQFVLLDRFLGPQYTLWGIGIVNDLVHGRHWKESGHFPRVTLCDVKVREMGNIHNWTVQCVLMVNMFAEKIFVFLWFWFLFIGIITILNFIYWLYVTLLPSQGISFVRKYLKNSKELNRVMFQEFNNVKVQNDNQISNFIDDSLRTDGLTILRLISDNSGDLAVADIISRLWENAHPKQPSQNPSLGKFLNKLNPKYDDDAIDRCNYLITNTILIFCALTVAAKQYVGEPLQCWVPAEFKAGWEKYIENYCFVENTYFVRMDDDLPAQTNLRNEKEIHYYQWVPFILIFQALLFMIPRLVWKTFNKYTGMNIFALIETVSTTSKQGQKRVLNKSIWRVYVTDLYIFCKMLNLINICIQFAFLNCFLGPQYKFWGFGILSDLLNGRQWYESGHFPRVTFCDISVREIGNVNQKTVQCVLMINMFNEKIFLGIWFWLFLLGILTSINLLYWIITTAMPQYGRNFVKNSLDSITVLRLLSDNAGELVAADVVACLWRSRDNTKEDDQSIKF</sequence>
<dbReference type="PRINTS" id="PR01262">
    <property type="entry name" value="INNEXIN"/>
</dbReference>
<feature type="transmembrane region" description="Helical" evidence="12">
    <location>
        <begin position="542"/>
        <end position="565"/>
    </location>
</feature>
<comment type="similarity">
    <text evidence="12">Belongs to the pannexin family.</text>
</comment>
<feature type="transmembrane region" description="Helical" evidence="12">
    <location>
        <begin position="626"/>
        <end position="650"/>
    </location>
</feature>
<accession>A0A0N4VHQ9</accession>
<feature type="transmembrane region" description="Helical" evidence="12">
    <location>
        <begin position="185"/>
        <end position="205"/>
    </location>
</feature>
<feature type="transmembrane region" description="Helical" evidence="12">
    <location>
        <begin position="24"/>
        <end position="42"/>
    </location>
</feature>
<evidence type="ECO:0000256" key="4">
    <source>
        <dbReference type="ARBA" id="ARBA00022475"/>
    </source>
</evidence>
<dbReference type="GO" id="GO:0034220">
    <property type="term" value="P:monoatomic ion transmembrane transport"/>
    <property type="evidence" value="ECO:0007669"/>
    <property type="project" value="UniProtKB-KW"/>
</dbReference>
<dbReference type="GO" id="GO:0005921">
    <property type="term" value="C:gap junction"/>
    <property type="evidence" value="ECO:0007669"/>
    <property type="project" value="UniProtKB-SubCell"/>
</dbReference>
<keyword evidence="10 12" id="KW-0472">Membrane</keyword>
<evidence type="ECO:0000313" key="15">
    <source>
        <dbReference type="WBParaSite" id="EVEC_0001036001-mRNA-1"/>
    </source>
</evidence>
<reference evidence="13 14" key="2">
    <citation type="submission" date="2018-10" db="EMBL/GenBank/DDBJ databases">
        <authorList>
            <consortium name="Pathogen Informatics"/>
        </authorList>
    </citation>
    <scope>NUCLEOTIDE SEQUENCE [LARGE SCALE GENOMIC DNA]</scope>
</reference>
<evidence type="ECO:0000256" key="6">
    <source>
        <dbReference type="ARBA" id="ARBA00022868"/>
    </source>
</evidence>
<evidence type="ECO:0000256" key="3">
    <source>
        <dbReference type="ARBA" id="ARBA00022448"/>
    </source>
</evidence>
<evidence type="ECO:0000256" key="1">
    <source>
        <dbReference type="ARBA" id="ARBA00004610"/>
    </source>
</evidence>
<feature type="transmembrane region" description="Helical" evidence="12">
    <location>
        <begin position="270"/>
        <end position="294"/>
    </location>
</feature>
<dbReference type="PANTHER" id="PTHR11893">
    <property type="entry name" value="INNEXIN"/>
    <property type="match status" value="1"/>
</dbReference>
<comment type="function">
    <text evidence="12">Structural component of the gap junctions.</text>
</comment>
<evidence type="ECO:0000313" key="13">
    <source>
        <dbReference type="EMBL" id="VDD94954.1"/>
    </source>
</evidence>
<evidence type="ECO:0000256" key="5">
    <source>
        <dbReference type="ARBA" id="ARBA00022692"/>
    </source>
</evidence>
<comment type="caution">
    <text evidence="12">Lacks conserved residue(s) required for the propagation of feature annotation.</text>
</comment>
<keyword evidence="8 12" id="KW-1133">Transmembrane helix</keyword>
<proteinExistence type="inferred from homology"/>
<evidence type="ECO:0000256" key="12">
    <source>
        <dbReference type="RuleBase" id="RU010713"/>
    </source>
</evidence>
<dbReference type="AlphaFoldDB" id="A0A0N4VHQ9"/>
<evidence type="ECO:0000256" key="2">
    <source>
        <dbReference type="ARBA" id="ARBA00004651"/>
    </source>
</evidence>
<keyword evidence="14" id="KW-1185">Reference proteome</keyword>
<dbReference type="EMBL" id="UXUI01010239">
    <property type="protein sequence ID" value="VDD94954.1"/>
    <property type="molecule type" value="Genomic_DNA"/>
</dbReference>
<feature type="transmembrane region" description="Helical" evidence="12">
    <location>
        <begin position="481"/>
        <end position="500"/>
    </location>
</feature>
<keyword evidence="11 12" id="KW-0407">Ion channel</keyword>
<dbReference type="Pfam" id="PF00876">
    <property type="entry name" value="Innexin"/>
    <property type="match status" value="2"/>
</dbReference>
<keyword evidence="7" id="KW-0965">Cell junction</keyword>
<protein>
    <recommendedName>
        <fullName evidence="12">Innexin</fullName>
    </recommendedName>
</protein>
<evidence type="ECO:0000256" key="8">
    <source>
        <dbReference type="ARBA" id="ARBA00022989"/>
    </source>
</evidence>
<keyword evidence="4" id="KW-1003">Cell membrane</keyword>
<dbReference type="PANTHER" id="PTHR11893:SF36">
    <property type="entry name" value="INNEXIN-5"/>
    <property type="match status" value="1"/>
</dbReference>
<organism evidence="15">
    <name type="scientific">Enterobius vermicularis</name>
    <name type="common">Human pinworm</name>
    <dbReference type="NCBI Taxonomy" id="51028"/>
    <lineage>
        <taxon>Eukaryota</taxon>
        <taxon>Metazoa</taxon>
        <taxon>Ecdysozoa</taxon>
        <taxon>Nematoda</taxon>
        <taxon>Chromadorea</taxon>
        <taxon>Rhabditida</taxon>
        <taxon>Spirurina</taxon>
        <taxon>Oxyuridomorpha</taxon>
        <taxon>Oxyuroidea</taxon>
        <taxon>Oxyuridae</taxon>
        <taxon>Enterobius</taxon>
    </lineage>
</organism>
<evidence type="ECO:0000256" key="9">
    <source>
        <dbReference type="ARBA" id="ARBA00023065"/>
    </source>
</evidence>
<keyword evidence="5 12" id="KW-0812">Transmembrane</keyword>
<dbReference type="GO" id="GO:0005243">
    <property type="term" value="F:gap junction channel activity"/>
    <property type="evidence" value="ECO:0007669"/>
    <property type="project" value="TreeGrafter"/>
</dbReference>
<dbReference type="Proteomes" id="UP000274131">
    <property type="component" value="Unassembled WGS sequence"/>
</dbReference>
<keyword evidence="3 12" id="KW-0813">Transport</keyword>
<name>A0A0N4VHQ9_ENTVE</name>
<keyword evidence="9 12" id="KW-0406">Ion transport</keyword>
<evidence type="ECO:0000313" key="14">
    <source>
        <dbReference type="Proteomes" id="UP000274131"/>
    </source>
</evidence>
<gene>
    <name evidence="12" type="primary">inx</name>
    <name evidence="13" type="ORF">EVEC_LOCUS9705</name>
</gene>
<reference evidence="15" key="1">
    <citation type="submission" date="2017-02" db="UniProtKB">
        <authorList>
            <consortium name="WormBaseParasite"/>
        </authorList>
    </citation>
    <scope>IDENTIFICATION</scope>
</reference>
<evidence type="ECO:0000256" key="11">
    <source>
        <dbReference type="ARBA" id="ARBA00023303"/>
    </source>
</evidence>
<dbReference type="WBParaSite" id="EVEC_0001036001-mRNA-1">
    <property type="protein sequence ID" value="EVEC_0001036001-mRNA-1"/>
    <property type="gene ID" value="EVEC_0001036001"/>
</dbReference>
<dbReference type="STRING" id="51028.A0A0N4VHQ9"/>
<evidence type="ECO:0000256" key="7">
    <source>
        <dbReference type="ARBA" id="ARBA00022949"/>
    </source>
</evidence>
<keyword evidence="6" id="KW-0303">Gap junction</keyword>
<dbReference type="PROSITE" id="PS51013">
    <property type="entry name" value="PANNEXIN"/>
    <property type="match status" value="2"/>
</dbReference>
<dbReference type="OrthoDB" id="5867527at2759"/>